<keyword evidence="1" id="KW-0812">Transmembrane</keyword>
<dbReference type="EMBL" id="JAACJO010000017">
    <property type="protein sequence ID" value="KAF5349198.1"/>
    <property type="molecule type" value="Genomic_DNA"/>
</dbReference>
<accession>A0A8H5FUH8</accession>
<evidence type="ECO:0000313" key="2">
    <source>
        <dbReference type="EMBL" id="KAF5349198.1"/>
    </source>
</evidence>
<dbReference type="AlphaFoldDB" id="A0A8H5FUH8"/>
<feature type="transmembrane region" description="Helical" evidence="1">
    <location>
        <begin position="104"/>
        <end position="122"/>
    </location>
</feature>
<organism evidence="2 3">
    <name type="scientific">Leucocoprinus leucothites</name>
    <dbReference type="NCBI Taxonomy" id="201217"/>
    <lineage>
        <taxon>Eukaryota</taxon>
        <taxon>Fungi</taxon>
        <taxon>Dikarya</taxon>
        <taxon>Basidiomycota</taxon>
        <taxon>Agaricomycotina</taxon>
        <taxon>Agaricomycetes</taxon>
        <taxon>Agaricomycetidae</taxon>
        <taxon>Agaricales</taxon>
        <taxon>Agaricineae</taxon>
        <taxon>Agaricaceae</taxon>
        <taxon>Leucocoprinus</taxon>
    </lineage>
</organism>
<dbReference type="Proteomes" id="UP000559027">
    <property type="component" value="Unassembled WGS sequence"/>
</dbReference>
<gene>
    <name evidence="2" type="ORF">D9756_009525</name>
</gene>
<name>A0A8H5FUH8_9AGAR</name>
<protein>
    <submittedName>
        <fullName evidence="2">Uncharacterized protein</fullName>
    </submittedName>
</protein>
<reference evidence="2 3" key="1">
    <citation type="journal article" date="2020" name="ISME J.">
        <title>Uncovering the hidden diversity of litter-decomposition mechanisms in mushroom-forming fungi.</title>
        <authorList>
            <person name="Floudas D."/>
            <person name="Bentzer J."/>
            <person name="Ahren D."/>
            <person name="Johansson T."/>
            <person name="Persson P."/>
            <person name="Tunlid A."/>
        </authorList>
    </citation>
    <scope>NUCLEOTIDE SEQUENCE [LARGE SCALE GENOMIC DNA]</scope>
    <source>
        <strain evidence="2 3">CBS 146.42</strain>
    </source>
</reference>
<comment type="caution">
    <text evidence="2">The sequence shown here is derived from an EMBL/GenBank/DDBJ whole genome shotgun (WGS) entry which is preliminary data.</text>
</comment>
<keyword evidence="1" id="KW-0472">Membrane</keyword>
<evidence type="ECO:0000256" key="1">
    <source>
        <dbReference type="SAM" id="Phobius"/>
    </source>
</evidence>
<feature type="transmembrane region" description="Helical" evidence="1">
    <location>
        <begin position="67"/>
        <end position="92"/>
    </location>
</feature>
<feature type="transmembrane region" description="Helical" evidence="1">
    <location>
        <begin position="16"/>
        <end position="46"/>
    </location>
</feature>
<evidence type="ECO:0000313" key="3">
    <source>
        <dbReference type="Proteomes" id="UP000559027"/>
    </source>
</evidence>
<proteinExistence type="predicted"/>
<keyword evidence="3" id="KW-1185">Reference proteome</keyword>
<keyword evidence="1" id="KW-1133">Transmembrane helix</keyword>
<sequence length="165" mass="18089">MASHPASAPALARAQIAWVAGVVLWGVLYGMLVALGGVCLTITAGFPKKSIVGGKRRFISHSRYLQAHVSLILLTNTFFLLFSLVVFLNPAFFTNPNLLKYYRFGWSNAIFIFNNALCDGLLSPLRKPSRRSSSSLLDNSVNIMCINILNRNGRYCAAQSTLYGA</sequence>